<protein>
    <recommendedName>
        <fullName evidence="4">DUF4386 domain-containing protein</fullName>
    </recommendedName>
</protein>
<name>A0A1M7QRN8_9BACI</name>
<evidence type="ECO:0000313" key="2">
    <source>
        <dbReference type="EMBL" id="SHN33963.1"/>
    </source>
</evidence>
<accession>A0A1M7QRN8</accession>
<dbReference type="Pfam" id="PF14329">
    <property type="entry name" value="DUF4386"/>
    <property type="match status" value="1"/>
</dbReference>
<feature type="transmembrane region" description="Helical" evidence="1">
    <location>
        <begin position="188"/>
        <end position="209"/>
    </location>
</feature>
<feature type="transmembrane region" description="Helical" evidence="1">
    <location>
        <begin position="128"/>
        <end position="149"/>
    </location>
</feature>
<keyword evidence="1" id="KW-0472">Membrane</keyword>
<feature type="transmembrane region" description="Helical" evidence="1">
    <location>
        <begin position="161"/>
        <end position="182"/>
    </location>
</feature>
<feature type="transmembrane region" description="Helical" evidence="1">
    <location>
        <begin position="74"/>
        <end position="98"/>
    </location>
</feature>
<dbReference type="Proteomes" id="UP000184184">
    <property type="component" value="Unassembled WGS sequence"/>
</dbReference>
<reference evidence="2 3" key="1">
    <citation type="submission" date="2016-11" db="EMBL/GenBank/DDBJ databases">
        <authorList>
            <person name="Jaros S."/>
            <person name="Januszkiewicz K."/>
            <person name="Wedrychowicz H."/>
        </authorList>
    </citation>
    <scope>NUCLEOTIDE SEQUENCE [LARGE SCALE GENOMIC DNA]</scope>
    <source>
        <strain evidence="2 3">CGMCC 1.10681</strain>
    </source>
</reference>
<evidence type="ECO:0008006" key="4">
    <source>
        <dbReference type="Google" id="ProtNLM"/>
    </source>
</evidence>
<dbReference type="AlphaFoldDB" id="A0A1M7QRN8"/>
<evidence type="ECO:0000313" key="3">
    <source>
        <dbReference type="Proteomes" id="UP000184184"/>
    </source>
</evidence>
<organism evidence="2 3">
    <name type="scientific">Gracilibacillus kekensis</name>
    <dbReference type="NCBI Taxonomy" id="1027249"/>
    <lineage>
        <taxon>Bacteria</taxon>
        <taxon>Bacillati</taxon>
        <taxon>Bacillota</taxon>
        <taxon>Bacilli</taxon>
        <taxon>Bacillales</taxon>
        <taxon>Bacillaceae</taxon>
        <taxon>Gracilibacillus</taxon>
    </lineage>
</organism>
<keyword evidence="3" id="KW-1185">Reference proteome</keyword>
<dbReference type="RefSeq" id="WP_073203094.1">
    <property type="nucleotide sequence ID" value="NZ_FRCZ01000008.1"/>
</dbReference>
<sequence length="220" mass="25213">MSIVLGLLYIFSFIFGIFSSVPALERPDYLERLAIMETQVMAATFFQAAMAVVYLLITLVFYSVIKTYNSHLALWYFGFRIIGSAFLFLGLGFLPLLLWNSQIYVSTGEIDLPTLEWTAELLRKGRDIVNHIVMILPWALGGFILYYVLYQNRQVPRWLSVWGIVGCNFTLLATLFLMWNIVTVSSHIYFILNAPLAFGELLLSFFLIFRGFFPQEKGGI</sequence>
<dbReference type="OrthoDB" id="1176146at2"/>
<dbReference type="InterPro" id="IPR025495">
    <property type="entry name" value="DUF4386"/>
</dbReference>
<gene>
    <name evidence="2" type="ORF">SAMN05216179_3488</name>
</gene>
<keyword evidence="1" id="KW-1133">Transmembrane helix</keyword>
<keyword evidence="1" id="KW-0812">Transmembrane</keyword>
<feature type="transmembrane region" description="Helical" evidence="1">
    <location>
        <begin position="39"/>
        <end position="62"/>
    </location>
</feature>
<dbReference type="STRING" id="1027249.SAMN05216179_3488"/>
<evidence type="ECO:0000256" key="1">
    <source>
        <dbReference type="SAM" id="Phobius"/>
    </source>
</evidence>
<dbReference type="EMBL" id="FRCZ01000008">
    <property type="protein sequence ID" value="SHN33963.1"/>
    <property type="molecule type" value="Genomic_DNA"/>
</dbReference>
<proteinExistence type="predicted"/>